<dbReference type="EMBL" id="BARS01029459">
    <property type="protein sequence ID" value="GAG04765.1"/>
    <property type="molecule type" value="Genomic_DNA"/>
</dbReference>
<sequence length="160" mass="17237">AKPSGGGYPDQQITYIGPQLLKLPTTPIQAIEVADTAFAQIVPPKRVSFHHVLQVWAPDAIAVDVTYTSTLGIEWQLYGGSVEEPDLSAPIEGPITLVWNPSFHLWLIADVPVDAPEGGGNLFVTITSVDTPTLTSTATDLFWVGELPTVYEVCLPLTLK</sequence>
<comment type="caution">
    <text evidence="1">The sequence shown here is derived from an EMBL/GenBank/DDBJ whole genome shotgun (WGS) entry which is preliminary data.</text>
</comment>
<reference evidence="1" key="1">
    <citation type="journal article" date="2014" name="Front. Microbiol.">
        <title>High frequency of phylogenetically diverse reductive dehalogenase-homologous genes in deep subseafloor sedimentary metagenomes.</title>
        <authorList>
            <person name="Kawai M."/>
            <person name="Futagami T."/>
            <person name="Toyoda A."/>
            <person name="Takaki Y."/>
            <person name="Nishi S."/>
            <person name="Hori S."/>
            <person name="Arai W."/>
            <person name="Tsubouchi T."/>
            <person name="Morono Y."/>
            <person name="Uchiyama I."/>
            <person name="Ito T."/>
            <person name="Fujiyama A."/>
            <person name="Inagaki F."/>
            <person name="Takami H."/>
        </authorList>
    </citation>
    <scope>NUCLEOTIDE SEQUENCE</scope>
    <source>
        <strain evidence="1">Expedition CK06-06</strain>
    </source>
</reference>
<accession>X0UGN7</accession>
<organism evidence="1">
    <name type="scientific">marine sediment metagenome</name>
    <dbReference type="NCBI Taxonomy" id="412755"/>
    <lineage>
        <taxon>unclassified sequences</taxon>
        <taxon>metagenomes</taxon>
        <taxon>ecological metagenomes</taxon>
    </lineage>
</organism>
<evidence type="ECO:0000313" key="1">
    <source>
        <dbReference type="EMBL" id="GAG04765.1"/>
    </source>
</evidence>
<feature type="non-terminal residue" evidence="1">
    <location>
        <position position="1"/>
    </location>
</feature>
<proteinExistence type="predicted"/>
<gene>
    <name evidence="1" type="ORF">S01H1_46043</name>
</gene>
<dbReference type="AlphaFoldDB" id="X0UGN7"/>
<name>X0UGN7_9ZZZZ</name>
<protein>
    <submittedName>
        <fullName evidence="1">Uncharacterized protein</fullName>
    </submittedName>
</protein>